<feature type="region of interest" description="Disordered" evidence="1">
    <location>
        <begin position="108"/>
        <end position="153"/>
    </location>
</feature>
<evidence type="ECO:0008006" key="5">
    <source>
        <dbReference type="Google" id="ProtNLM"/>
    </source>
</evidence>
<keyword evidence="2" id="KW-0472">Membrane</keyword>
<evidence type="ECO:0000256" key="1">
    <source>
        <dbReference type="SAM" id="MobiDB-lite"/>
    </source>
</evidence>
<dbReference type="RefSeq" id="WP_111340156.1">
    <property type="nucleotide sequence ID" value="NZ_QLII01000001.1"/>
</dbReference>
<feature type="compositionally biased region" description="Polar residues" evidence="1">
    <location>
        <begin position="108"/>
        <end position="126"/>
    </location>
</feature>
<dbReference type="Proteomes" id="UP000249016">
    <property type="component" value="Unassembled WGS sequence"/>
</dbReference>
<evidence type="ECO:0000256" key="2">
    <source>
        <dbReference type="SAM" id="Phobius"/>
    </source>
</evidence>
<accession>A0A327NH59</accession>
<feature type="transmembrane region" description="Helical" evidence="2">
    <location>
        <begin position="7"/>
        <end position="31"/>
    </location>
</feature>
<name>A0A327NH59_9BACT</name>
<keyword evidence="4" id="KW-1185">Reference proteome</keyword>
<protein>
    <recommendedName>
        <fullName evidence="5">Mannosyl-glycoprotein endo-beta-N-acetylglucosamidase-like domain-containing protein</fullName>
    </recommendedName>
</protein>
<comment type="caution">
    <text evidence="3">The sequence shown here is derived from an EMBL/GenBank/DDBJ whole genome shotgun (WGS) entry which is preliminary data.</text>
</comment>
<evidence type="ECO:0000313" key="4">
    <source>
        <dbReference type="Proteomes" id="UP000249016"/>
    </source>
</evidence>
<evidence type="ECO:0000313" key="3">
    <source>
        <dbReference type="EMBL" id="RAI73274.1"/>
    </source>
</evidence>
<dbReference type="Gene3D" id="1.10.530.10">
    <property type="match status" value="1"/>
</dbReference>
<gene>
    <name evidence="3" type="ORF">HMF3257_00440</name>
</gene>
<keyword evidence="2" id="KW-1133">Transmembrane helix</keyword>
<dbReference type="EMBL" id="QLII01000001">
    <property type="protein sequence ID" value="RAI73274.1"/>
    <property type="molecule type" value="Genomic_DNA"/>
</dbReference>
<keyword evidence="2" id="KW-0812">Transmembrane</keyword>
<dbReference type="OrthoDB" id="965886at2"/>
<proteinExistence type="predicted"/>
<reference evidence="3 4" key="1">
    <citation type="submission" date="2018-06" db="EMBL/GenBank/DDBJ databases">
        <title>Spirosoma sp. HMF3257 Genome sequencing and assembly.</title>
        <authorList>
            <person name="Kang H."/>
            <person name="Cha I."/>
            <person name="Kim H."/>
            <person name="Kang J."/>
            <person name="Joh K."/>
        </authorList>
    </citation>
    <scope>NUCLEOTIDE SEQUENCE [LARGE SCALE GENOMIC DNA]</scope>
    <source>
        <strain evidence="3 4">HMF3257</strain>
    </source>
</reference>
<sequence length="337" mass="37655">MKQNLTLPVWLFGVAIVAQILIGLLGGLLIWKQSHPPQGWSLDSTTYYKFLEGQGKLNLRLYEQQQAHESRLRALDKKRQARHRHIDSLSGPALQSEIDRLYNNRFGRQQQTSGAGSGNRPQTDSTNRSRRSSGAEGQSRSADAARRGESKGQFAFRAEPGHCCPEQNDYPAQQPATGQIQRIVNGAGPGRPLPEAKARSQIGKLGLANRTGHVPGTKVQGYWLLIQDQGYTYPDIAFAISAVETGYWWIASPGHNLFGMKKNGRGYYSSLSRSGYCRYKSESASMADYRAYEQQVIAKYSLVTRSDYLRHIYRRFCPNPTYQGKLALAIQTLKALA</sequence>
<organism evidence="3 4">
    <name type="scientific">Spirosoma telluris</name>
    <dbReference type="NCBI Taxonomy" id="2183553"/>
    <lineage>
        <taxon>Bacteria</taxon>
        <taxon>Pseudomonadati</taxon>
        <taxon>Bacteroidota</taxon>
        <taxon>Cytophagia</taxon>
        <taxon>Cytophagales</taxon>
        <taxon>Cytophagaceae</taxon>
        <taxon>Spirosoma</taxon>
    </lineage>
</organism>
<dbReference type="AlphaFoldDB" id="A0A327NH59"/>